<dbReference type="OrthoDB" id="5147509at2"/>
<sequence length="171" mass="18070">MTHEDGPHGPAPLDAVDPAPLHQAVDELAAALHSYIETAAGVRGEFGASESDDDPRVLALETRVGALNATLYDRIHQTLGMHPDLTAAVWEPDGEEGDPDEDELSADVFYLGYVVGTAHENAGGSLDGVMEVVDAAGSDLANRLTDAGYRVGEWAVSRGEAPDFFDEEDPS</sequence>
<gene>
    <name evidence="1" type="ORF">SAMN04489860_2209</name>
</gene>
<organism evidence="1 2">
    <name type="scientific">Paraoerskovia marina</name>
    <dbReference type="NCBI Taxonomy" id="545619"/>
    <lineage>
        <taxon>Bacteria</taxon>
        <taxon>Bacillati</taxon>
        <taxon>Actinomycetota</taxon>
        <taxon>Actinomycetes</taxon>
        <taxon>Micrococcales</taxon>
        <taxon>Cellulomonadaceae</taxon>
        <taxon>Paraoerskovia</taxon>
    </lineage>
</organism>
<evidence type="ECO:0000313" key="1">
    <source>
        <dbReference type="EMBL" id="SDS72409.1"/>
    </source>
</evidence>
<dbReference type="EMBL" id="LT629776">
    <property type="protein sequence ID" value="SDS72409.1"/>
    <property type="molecule type" value="Genomic_DNA"/>
</dbReference>
<dbReference type="STRING" id="545619.SAMN04489860_2209"/>
<dbReference type="RefSeq" id="WP_083372524.1">
    <property type="nucleotide sequence ID" value="NZ_LT629776.1"/>
</dbReference>
<dbReference type="Proteomes" id="UP000185663">
    <property type="component" value="Chromosome I"/>
</dbReference>
<dbReference type="AlphaFoldDB" id="A0A1H1UKR7"/>
<protein>
    <submittedName>
        <fullName evidence="1">Uncharacterized protein</fullName>
    </submittedName>
</protein>
<dbReference type="eggNOG" id="ENOG5033WA8">
    <property type="taxonomic scope" value="Bacteria"/>
</dbReference>
<evidence type="ECO:0000313" key="2">
    <source>
        <dbReference type="Proteomes" id="UP000185663"/>
    </source>
</evidence>
<reference evidence="1 2" key="1">
    <citation type="submission" date="2016-10" db="EMBL/GenBank/DDBJ databases">
        <authorList>
            <person name="de Groot N.N."/>
        </authorList>
    </citation>
    <scope>NUCLEOTIDE SEQUENCE [LARGE SCALE GENOMIC DNA]</scope>
    <source>
        <strain evidence="1 2">DSM 22126</strain>
    </source>
</reference>
<proteinExistence type="predicted"/>
<name>A0A1H1UKR7_9CELL</name>
<keyword evidence="2" id="KW-1185">Reference proteome</keyword>
<accession>A0A1H1UKR7</accession>